<dbReference type="PANTHER" id="PTHR11717:SF7">
    <property type="entry name" value="LOW MOLECULAR WEIGHT PHOSPHOTYROSINE PROTEIN PHOSPHATASE"/>
    <property type="match status" value="1"/>
</dbReference>
<dbReference type="AlphaFoldDB" id="A0A965GCG1"/>
<feature type="active site" evidence="5">
    <location>
        <position position="34"/>
    </location>
</feature>
<gene>
    <name evidence="7" type="ORF">EBT44_00865</name>
</gene>
<dbReference type="EMBL" id="RFXN01000004">
    <property type="protein sequence ID" value="NBR93409.1"/>
    <property type="molecule type" value="Genomic_DNA"/>
</dbReference>
<keyword evidence="3" id="KW-0378">Hydrolase</keyword>
<reference evidence="7" key="1">
    <citation type="submission" date="2018-10" db="EMBL/GenBank/DDBJ databases">
        <title>Iterative Subtractive Binning of Freshwater Chronoseries Metagenomes Recovers Nearly Complete Genomes from over Four Hundred Novel Species.</title>
        <authorList>
            <person name="Rodriguez-R L.M."/>
            <person name="Tsementzi D."/>
            <person name="Luo C."/>
            <person name="Konstantinidis K.T."/>
        </authorList>
    </citation>
    <scope>NUCLEOTIDE SEQUENCE</scope>
    <source>
        <strain evidence="7">WB5_2A_028</strain>
    </source>
</reference>
<evidence type="ECO:0000256" key="5">
    <source>
        <dbReference type="PIRSR" id="PIRSR617867-1"/>
    </source>
</evidence>
<comment type="similarity">
    <text evidence="1">Belongs to the low molecular weight phosphotyrosine protein phosphatase family.</text>
</comment>
<evidence type="ECO:0000256" key="1">
    <source>
        <dbReference type="ARBA" id="ARBA00011063"/>
    </source>
</evidence>
<dbReference type="Proteomes" id="UP000740727">
    <property type="component" value="Unassembled WGS sequence"/>
</dbReference>
<keyword evidence="4" id="KW-0904">Protein phosphatase</keyword>
<evidence type="ECO:0000256" key="3">
    <source>
        <dbReference type="ARBA" id="ARBA00022801"/>
    </source>
</evidence>
<evidence type="ECO:0000313" key="8">
    <source>
        <dbReference type="Proteomes" id="UP000740727"/>
    </source>
</evidence>
<dbReference type="PANTHER" id="PTHR11717">
    <property type="entry name" value="LOW MOLECULAR WEIGHT PROTEIN TYROSINE PHOSPHATASE"/>
    <property type="match status" value="1"/>
</dbReference>
<dbReference type="InterPro" id="IPR036196">
    <property type="entry name" value="Ptyr_pPase_sf"/>
</dbReference>
<name>A0A965GCG1_9PROT</name>
<feature type="active site" description="Nucleophile" evidence="5">
    <location>
        <position position="28"/>
    </location>
</feature>
<dbReference type="InterPro" id="IPR050438">
    <property type="entry name" value="LMW_PTPase"/>
</dbReference>
<evidence type="ECO:0000259" key="6">
    <source>
        <dbReference type="SMART" id="SM00226"/>
    </source>
</evidence>
<feature type="active site" description="Proton donor" evidence="5">
    <location>
        <position position="154"/>
    </location>
</feature>
<dbReference type="SMART" id="SM00226">
    <property type="entry name" value="LMWPc"/>
    <property type="match status" value="1"/>
</dbReference>
<evidence type="ECO:0000313" key="7">
    <source>
        <dbReference type="EMBL" id="NBR93409.1"/>
    </source>
</evidence>
<comment type="caution">
    <text evidence="7">The sequence shown here is derived from an EMBL/GenBank/DDBJ whole genome shotgun (WGS) entry which is preliminary data.</text>
</comment>
<proteinExistence type="inferred from homology"/>
<evidence type="ECO:0000256" key="2">
    <source>
        <dbReference type="ARBA" id="ARBA00013064"/>
    </source>
</evidence>
<dbReference type="EC" id="3.1.3.48" evidence="2"/>
<dbReference type="SUPFAM" id="SSF52788">
    <property type="entry name" value="Phosphotyrosine protein phosphatases I"/>
    <property type="match status" value="1"/>
</dbReference>
<dbReference type="CDD" id="cd16343">
    <property type="entry name" value="LMWPTP"/>
    <property type="match status" value="1"/>
</dbReference>
<dbReference type="PRINTS" id="PR00719">
    <property type="entry name" value="LMWPTPASE"/>
</dbReference>
<dbReference type="Pfam" id="PF01451">
    <property type="entry name" value="LMWPc"/>
    <property type="match status" value="1"/>
</dbReference>
<protein>
    <recommendedName>
        <fullName evidence="2">protein-tyrosine-phosphatase</fullName>
        <ecNumber evidence="2">3.1.3.48</ecNumber>
    </recommendedName>
</protein>
<accession>A0A965GCG1</accession>
<feature type="domain" description="Phosphotyrosine protein phosphatase I" evidence="6">
    <location>
        <begin position="22"/>
        <end position="180"/>
    </location>
</feature>
<sequence length="187" mass="20967">MNFDDSVHLQLEALNLESKSRLRVSMVCLGNICRSPMAAAVLNNRAHEVKPVELVVDSAGTGSWHVGEGPNFSSEATWRKAGYEYEHIAQQFTEEFFPSRDLILVMDSSNYRDVLKLAPNLDLARKVFYLRQFDPTLCHINPKSEQAKGLEVPDPYGLAERAFEKVLEMVKDSVEGLLQVIKSKVGA</sequence>
<evidence type="ECO:0000256" key="4">
    <source>
        <dbReference type="ARBA" id="ARBA00022912"/>
    </source>
</evidence>
<organism evidence="7 8">
    <name type="scientific">Candidatus Fonsibacter lacus</name>
    <dbReference type="NCBI Taxonomy" id="2576439"/>
    <lineage>
        <taxon>Bacteria</taxon>
        <taxon>Pseudomonadati</taxon>
        <taxon>Pseudomonadota</taxon>
        <taxon>Alphaproteobacteria</taxon>
        <taxon>Candidatus Pelagibacterales</taxon>
        <taxon>Candidatus Pelagibacterales incertae sedis</taxon>
        <taxon>Candidatus Fonsibacter</taxon>
    </lineage>
</organism>
<dbReference type="InterPro" id="IPR023485">
    <property type="entry name" value="Ptyr_pPase"/>
</dbReference>
<dbReference type="GO" id="GO:0004725">
    <property type="term" value="F:protein tyrosine phosphatase activity"/>
    <property type="evidence" value="ECO:0007669"/>
    <property type="project" value="UniProtKB-EC"/>
</dbReference>
<dbReference type="Gene3D" id="3.40.50.2300">
    <property type="match status" value="1"/>
</dbReference>
<dbReference type="InterPro" id="IPR017867">
    <property type="entry name" value="Tyr_phospatase_low_mol_wt"/>
</dbReference>